<protein>
    <recommendedName>
        <fullName evidence="2">DUF6701 domain-containing protein</fullName>
    </recommendedName>
</protein>
<feature type="signal peptide" evidence="1">
    <location>
        <begin position="1"/>
        <end position="20"/>
    </location>
</feature>
<proteinExistence type="predicted"/>
<name>A0A7X4KEN2_9BURK</name>
<dbReference type="RefSeq" id="WP_161016716.1">
    <property type="nucleotide sequence ID" value="NZ_WWCK01000008.1"/>
</dbReference>
<feature type="domain" description="DUF6701" evidence="2">
    <location>
        <begin position="455"/>
        <end position="1086"/>
    </location>
</feature>
<dbReference type="Pfam" id="PF20419">
    <property type="entry name" value="DUF6701"/>
    <property type="match status" value="1"/>
</dbReference>
<accession>A0A7X4KEN2</accession>
<dbReference type="InterPro" id="IPR046524">
    <property type="entry name" value="DUF6701"/>
</dbReference>
<evidence type="ECO:0000313" key="3">
    <source>
        <dbReference type="EMBL" id="MYM70222.1"/>
    </source>
</evidence>
<dbReference type="EMBL" id="WWCK01000008">
    <property type="protein sequence ID" value="MYM70222.1"/>
    <property type="molecule type" value="Genomic_DNA"/>
</dbReference>
<dbReference type="Proteomes" id="UP000450012">
    <property type="component" value="Unassembled WGS sequence"/>
</dbReference>
<comment type="caution">
    <text evidence="3">The sequence shown here is derived from an EMBL/GenBank/DDBJ whole genome shotgun (WGS) entry which is preliminary data.</text>
</comment>
<keyword evidence="1" id="KW-0732">Signal</keyword>
<keyword evidence="4" id="KW-1185">Reference proteome</keyword>
<sequence length="1087" mass="108808">MNFYSVWLIVLTMLMGTASAANVNFNGSSIPACTLSGTTYNCANGFSIGATDFVVIASGYTVVMTSFSPSYNQGLTIAGTGALQTSGNLNLSSINPANVSTGGSTLTAGGSFTLGSGTTINGSVVAASISTNSGDTITGSVSVTGLADLGSAIKINGNLSAGSVQTNSPGTIGGSITANTTIAMGSGLTVGGNVSGTTITSTSPVTVNGNVTASTSFTLASGSSVTGNITSPVVTLSPSNSTVTGNITATTSLDIGSGVTVTGTVTGGSLTMRASNSVINGSVTMTGDVDMRSGTTINGDLSARNVTTHASNAVINGNAAVNSIYIDWNNNVTKTITCTGSGASGCSCVTKADPNYQPTCGAPPASVPHHFQISHSGTALTCQPQTVTVTACSNASCTAPHFTSNVDVTTTPGGKVFTISGGVNNAATVQSKDPGTFALGASAPGVGNATVCVNTTTGASNSGAACNMTFATSGLKVTATNHVSLVSGAVVTVEALTAAAGNQSCVPLVTGQTVNVDLACSFSNPVNAANVPVTIGTKNLSCGAGVAGAAVSVPFTFNNAGLGTQTLSYAEVGQVGLTGGITTGSFQAVGSGSFVAAPAALRVTASRAATPPTAAPPAIPAITIGPATAASAQTTVFAKAGETFTLAVTAVNSNNAATTNFGKESTPSKVKLTATINESASVPGGLTGTNTGGALSYTPFPAFASGSSSTTASFDDVGYLKIVPSLDVNPYYLGQQIASFQTTGLQYVSRFIPDHFDTVLVANADLPTGVTTGLTMSCATLSNSTNPCLNTEATSFIHSRQFYFLTVGAYNNNALVKNYNGTLAKVITLSAMSARGGDTLVNPAADAVSWSGEINGATPGRFTFPAAAIGTDVIGVGRLTNPGPSSANLPSFKFASAYPDADVLPATIYLRAVDTDGVSSKRAPAASSVEAPLAVVSGRMLISNNYGSQKARLPVKVYAQYFMPSGYVFNPQVNDSGNGSIGSFFNYTNCQQALDISTTTPKGHVCPATNTNTFKLVNPGDGMALKNGIATFIMEPPAMAMSGVGSVDVTLKKSNGNSIIIYLPSTSGRETFGVYRSGPVIYMRERY</sequence>
<evidence type="ECO:0000256" key="1">
    <source>
        <dbReference type="SAM" id="SignalP"/>
    </source>
</evidence>
<dbReference type="AlphaFoldDB" id="A0A7X4KEN2"/>
<gene>
    <name evidence="3" type="ORF">GTP45_25945</name>
</gene>
<feature type="chain" id="PRO_5030630860" description="DUF6701 domain-containing protein" evidence="1">
    <location>
        <begin position="21"/>
        <end position="1087"/>
    </location>
</feature>
<organism evidence="3 4">
    <name type="scientific">Duganella rivi</name>
    <dbReference type="NCBI Taxonomy" id="2666083"/>
    <lineage>
        <taxon>Bacteria</taxon>
        <taxon>Pseudomonadati</taxon>
        <taxon>Pseudomonadota</taxon>
        <taxon>Betaproteobacteria</taxon>
        <taxon>Burkholderiales</taxon>
        <taxon>Oxalobacteraceae</taxon>
        <taxon>Telluria group</taxon>
        <taxon>Duganella</taxon>
    </lineage>
</organism>
<evidence type="ECO:0000259" key="2">
    <source>
        <dbReference type="Pfam" id="PF20419"/>
    </source>
</evidence>
<evidence type="ECO:0000313" key="4">
    <source>
        <dbReference type="Proteomes" id="UP000450012"/>
    </source>
</evidence>
<reference evidence="3 4" key="1">
    <citation type="submission" date="2019-12" db="EMBL/GenBank/DDBJ databases">
        <title>Novel species isolated from a subtropical stream in China.</title>
        <authorList>
            <person name="Lu H."/>
        </authorList>
    </citation>
    <scope>NUCLEOTIDE SEQUENCE [LARGE SCALE GENOMIC DNA]</scope>
    <source>
        <strain evidence="3 4">FT55W</strain>
    </source>
</reference>